<feature type="transmembrane region" description="Helical" evidence="1">
    <location>
        <begin position="175"/>
        <end position="198"/>
    </location>
</feature>
<dbReference type="VEuPathDB" id="TrichDB:TVAGG3_0723440"/>
<accession>A2FI97</accession>
<feature type="transmembrane region" description="Helical" evidence="1">
    <location>
        <begin position="140"/>
        <end position="163"/>
    </location>
</feature>
<feature type="transmembrane region" description="Helical" evidence="1">
    <location>
        <begin position="50"/>
        <end position="72"/>
    </location>
</feature>
<keyword evidence="3" id="KW-1185">Reference proteome</keyword>
<evidence type="ECO:0000313" key="3">
    <source>
        <dbReference type="Proteomes" id="UP000001542"/>
    </source>
</evidence>
<organism evidence="2 3">
    <name type="scientific">Trichomonas vaginalis (strain ATCC PRA-98 / G3)</name>
    <dbReference type="NCBI Taxonomy" id="412133"/>
    <lineage>
        <taxon>Eukaryota</taxon>
        <taxon>Metamonada</taxon>
        <taxon>Parabasalia</taxon>
        <taxon>Trichomonadida</taxon>
        <taxon>Trichomonadidae</taxon>
        <taxon>Trichomonas</taxon>
    </lineage>
</organism>
<keyword evidence="1" id="KW-0812">Transmembrane</keyword>
<feature type="transmembrane region" description="Helical" evidence="1">
    <location>
        <begin position="245"/>
        <end position="266"/>
    </location>
</feature>
<evidence type="ECO:0000256" key="1">
    <source>
        <dbReference type="SAM" id="Phobius"/>
    </source>
</evidence>
<keyword evidence="1" id="KW-0472">Membrane</keyword>
<dbReference type="InParanoid" id="A2FI97"/>
<gene>
    <name evidence="2" type="ORF">TVAG_425640</name>
</gene>
<dbReference type="AlphaFoldDB" id="A2FI97"/>
<dbReference type="KEGG" id="tva:4753128"/>
<name>A2FI97_TRIV3</name>
<dbReference type="VEuPathDB" id="TrichDB:TVAG_425640"/>
<evidence type="ECO:0008006" key="4">
    <source>
        <dbReference type="Google" id="ProtNLM"/>
    </source>
</evidence>
<feature type="transmembrane region" description="Helical" evidence="1">
    <location>
        <begin position="107"/>
        <end position="128"/>
    </location>
</feature>
<proteinExistence type="predicted"/>
<reference evidence="2" key="2">
    <citation type="journal article" date="2007" name="Science">
        <title>Draft genome sequence of the sexually transmitted pathogen Trichomonas vaginalis.</title>
        <authorList>
            <person name="Carlton J.M."/>
            <person name="Hirt R.P."/>
            <person name="Silva J.C."/>
            <person name="Delcher A.L."/>
            <person name="Schatz M."/>
            <person name="Zhao Q."/>
            <person name="Wortman J.R."/>
            <person name="Bidwell S.L."/>
            <person name="Alsmark U.C.M."/>
            <person name="Besteiro S."/>
            <person name="Sicheritz-Ponten T."/>
            <person name="Noel C.J."/>
            <person name="Dacks J.B."/>
            <person name="Foster P.G."/>
            <person name="Simillion C."/>
            <person name="Van de Peer Y."/>
            <person name="Miranda-Saavedra D."/>
            <person name="Barton G.J."/>
            <person name="Westrop G.D."/>
            <person name="Mueller S."/>
            <person name="Dessi D."/>
            <person name="Fiori P.L."/>
            <person name="Ren Q."/>
            <person name="Paulsen I."/>
            <person name="Zhang H."/>
            <person name="Bastida-Corcuera F.D."/>
            <person name="Simoes-Barbosa A."/>
            <person name="Brown M.T."/>
            <person name="Hayes R.D."/>
            <person name="Mukherjee M."/>
            <person name="Okumura C.Y."/>
            <person name="Schneider R."/>
            <person name="Smith A.J."/>
            <person name="Vanacova S."/>
            <person name="Villalvazo M."/>
            <person name="Haas B.J."/>
            <person name="Pertea M."/>
            <person name="Feldblyum T.V."/>
            <person name="Utterback T.R."/>
            <person name="Shu C.L."/>
            <person name="Osoegawa K."/>
            <person name="de Jong P.J."/>
            <person name="Hrdy I."/>
            <person name="Horvathova L."/>
            <person name="Zubacova Z."/>
            <person name="Dolezal P."/>
            <person name="Malik S.B."/>
            <person name="Logsdon J.M. Jr."/>
            <person name="Henze K."/>
            <person name="Gupta A."/>
            <person name="Wang C.C."/>
            <person name="Dunne R.L."/>
            <person name="Upcroft J.A."/>
            <person name="Upcroft P."/>
            <person name="White O."/>
            <person name="Salzberg S.L."/>
            <person name="Tang P."/>
            <person name="Chiu C.-H."/>
            <person name="Lee Y.-S."/>
            <person name="Embley T.M."/>
            <person name="Coombs G.H."/>
            <person name="Mottram J.C."/>
            <person name="Tachezy J."/>
            <person name="Fraser-Liggett C.M."/>
            <person name="Johnson P.J."/>
        </authorList>
    </citation>
    <scope>NUCLEOTIDE SEQUENCE [LARGE SCALE GENOMIC DNA]</scope>
    <source>
        <strain evidence="2">G3</strain>
    </source>
</reference>
<evidence type="ECO:0000313" key="2">
    <source>
        <dbReference type="EMBL" id="EAX95379.1"/>
    </source>
</evidence>
<reference evidence="2" key="1">
    <citation type="submission" date="2006-10" db="EMBL/GenBank/DDBJ databases">
        <authorList>
            <person name="Amadeo P."/>
            <person name="Zhao Q."/>
            <person name="Wortman J."/>
            <person name="Fraser-Liggett C."/>
            <person name="Carlton J."/>
        </authorList>
    </citation>
    <scope>NUCLEOTIDE SEQUENCE</scope>
    <source>
        <strain evidence="2">G3</strain>
    </source>
</reference>
<dbReference type="Proteomes" id="UP000001542">
    <property type="component" value="Unassembled WGS sequence"/>
</dbReference>
<feature type="transmembrane region" description="Helical" evidence="1">
    <location>
        <begin position="219"/>
        <end position="239"/>
    </location>
</feature>
<keyword evidence="1" id="KW-1133">Transmembrane helix</keyword>
<protein>
    <recommendedName>
        <fullName evidence="4">Transmembrane protein</fullName>
    </recommendedName>
</protein>
<sequence>MAESSVSKSVSAVSQNKEYVSNLAHGRGSFIDRIFPLIDEISQFTKMPEWIMNIVMFYFSLQLLSVGLWIYTPIFERVSEKYHSLYNGIISAFTINTPHTYTKFNDAFLILCVVVAAVSICWIISMIVYNNKYYTISEPFLYISSIIIDIIDPIFIIPSAFVLNHGITGLKFGFSINYIAEIIGGSLSCIVLSAIFLLNTMLRSRSVVLSNLLFPSFQTIGIALYIVVNTVFSVISAIFTFFDPWYFVLLNLIHLFIMGYVCYSIWYIPFYHIWRNSLMMSFSITSIVLDINFLVLCNA</sequence>
<dbReference type="EMBL" id="DS113809">
    <property type="protein sequence ID" value="EAX95379.1"/>
    <property type="molecule type" value="Genomic_DNA"/>
</dbReference>
<dbReference type="RefSeq" id="XP_001308309.1">
    <property type="nucleotide sequence ID" value="XM_001308308.1"/>
</dbReference>